<protein>
    <submittedName>
        <fullName evidence="4">S-layer homology domain-containing protein</fullName>
    </submittedName>
</protein>
<evidence type="ECO:0000256" key="2">
    <source>
        <dbReference type="SAM" id="SignalP"/>
    </source>
</evidence>
<sequence>MKKIFSTILAGLMISSLAVSSAYAEPLGGFDPGIENLQGYQEVVFLTGRPVLMKGTVKTSIKEKDDERTEKYTYKLEDASGEFTLSRSLSLTATLQDNYGQTVEVAEVDSFKETIKLGDVTYSADDKTSEFTQSIIYDNKPAVSYYAGNMAYRKVYKGDDETPTITVDMEGSSVGYDQAWGNTETRTMNYYISSSDPKGIQGSYTVKNSNNITKDIVYAENQPTQISFRGGYMVSEKDESVMEYSYDINGRVGSNSLTLANNPKFTRLNVPELRDTSGHWAEESIKILASLNAISPNAKNFAPSLAISREEFAKAVAVVSDIVEEETTVRRSKKTQEQPLFTDTALDSEKYKYVKAVATKGIMGGVGEDRFEPKGELSKAQAATILINALGVEALAPNGAYSTGFKDDYSIPYWAKDSVYMARSLGLIDGTENGFFQPNKSLTRAEAASILNNYIHYLSYDLREDFRERIVNY</sequence>
<proteinExistence type="predicted"/>
<feature type="domain" description="SLH" evidence="3">
    <location>
        <begin position="402"/>
        <end position="465"/>
    </location>
</feature>
<name>A0A1T5AZD5_9FIRM</name>
<accession>A0A1T5AZD5</accession>
<organism evidence="4 5">
    <name type="scientific">Acetoanaerobium noterae</name>
    <dbReference type="NCBI Taxonomy" id="745369"/>
    <lineage>
        <taxon>Bacteria</taxon>
        <taxon>Bacillati</taxon>
        <taxon>Bacillota</taxon>
        <taxon>Clostridia</taxon>
        <taxon>Peptostreptococcales</taxon>
        <taxon>Filifactoraceae</taxon>
        <taxon>Acetoanaerobium</taxon>
    </lineage>
</organism>
<gene>
    <name evidence="4" type="ORF">SAMN02745120_1293</name>
</gene>
<dbReference type="PANTHER" id="PTHR43308:SF1">
    <property type="entry name" value="OUTER MEMBRANE PROTEIN ALPHA"/>
    <property type="match status" value="1"/>
</dbReference>
<evidence type="ECO:0000313" key="5">
    <source>
        <dbReference type="Proteomes" id="UP000243406"/>
    </source>
</evidence>
<feature type="signal peptide" evidence="2">
    <location>
        <begin position="1"/>
        <end position="24"/>
    </location>
</feature>
<feature type="chain" id="PRO_5012956291" evidence="2">
    <location>
        <begin position="25"/>
        <end position="473"/>
    </location>
</feature>
<dbReference type="EMBL" id="FUYN01000002">
    <property type="protein sequence ID" value="SKB40189.1"/>
    <property type="molecule type" value="Genomic_DNA"/>
</dbReference>
<keyword evidence="5" id="KW-1185">Reference proteome</keyword>
<dbReference type="AlphaFoldDB" id="A0A1T5AZD5"/>
<keyword evidence="1" id="KW-0677">Repeat</keyword>
<feature type="domain" description="SLH" evidence="3">
    <location>
        <begin position="268"/>
        <end position="330"/>
    </location>
</feature>
<feature type="domain" description="SLH" evidence="3">
    <location>
        <begin position="337"/>
        <end position="400"/>
    </location>
</feature>
<dbReference type="OrthoDB" id="2985276at2"/>
<evidence type="ECO:0000259" key="3">
    <source>
        <dbReference type="PROSITE" id="PS51272"/>
    </source>
</evidence>
<dbReference type="InterPro" id="IPR051465">
    <property type="entry name" value="Cell_Envelope_Struct_Comp"/>
</dbReference>
<dbReference type="PANTHER" id="PTHR43308">
    <property type="entry name" value="OUTER MEMBRANE PROTEIN ALPHA-RELATED"/>
    <property type="match status" value="1"/>
</dbReference>
<dbReference type="Pfam" id="PF00395">
    <property type="entry name" value="SLH"/>
    <property type="match status" value="3"/>
</dbReference>
<dbReference type="InterPro" id="IPR001119">
    <property type="entry name" value="SLH_dom"/>
</dbReference>
<evidence type="ECO:0000313" key="4">
    <source>
        <dbReference type="EMBL" id="SKB40189.1"/>
    </source>
</evidence>
<dbReference type="RefSeq" id="WP_079589186.1">
    <property type="nucleotide sequence ID" value="NZ_FUYN01000002.1"/>
</dbReference>
<reference evidence="5" key="1">
    <citation type="submission" date="2017-02" db="EMBL/GenBank/DDBJ databases">
        <authorList>
            <person name="Varghese N."/>
            <person name="Submissions S."/>
        </authorList>
    </citation>
    <scope>NUCLEOTIDE SEQUENCE [LARGE SCALE GENOMIC DNA]</scope>
    <source>
        <strain evidence="5">ATCC 35199</strain>
    </source>
</reference>
<dbReference type="PROSITE" id="PS51272">
    <property type="entry name" value="SLH"/>
    <property type="match status" value="3"/>
</dbReference>
<keyword evidence="2" id="KW-0732">Signal</keyword>
<evidence type="ECO:0000256" key="1">
    <source>
        <dbReference type="ARBA" id="ARBA00022737"/>
    </source>
</evidence>
<dbReference type="Proteomes" id="UP000243406">
    <property type="component" value="Unassembled WGS sequence"/>
</dbReference>